<dbReference type="EMBL" id="CP119917">
    <property type="protein sequence ID" value="WFD15198.1"/>
    <property type="molecule type" value="Genomic_DNA"/>
</dbReference>
<organism evidence="3 4">
    <name type="scientific">Malassezia arunalokei</name>
    <dbReference type="NCBI Taxonomy" id="1514897"/>
    <lineage>
        <taxon>Eukaryota</taxon>
        <taxon>Fungi</taxon>
        <taxon>Dikarya</taxon>
        <taxon>Basidiomycota</taxon>
        <taxon>Ustilaginomycotina</taxon>
        <taxon>Malasseziomycetes</taxon>
        <taxon>Malasseziales</taxon>
        <taxon>Malasseziaceae</taxon>
        <taxon>Malassezia</taxon>
    </lineage>
</organism>
<keyword evidence="4" id="KW-1185">Reference proteome</keyword>
<protein>
    <submittedName>
        <fullName evidence="3">F-box protein: endocytic membrane traffic, recycling ReCYcling 1</fullName>
    </submittedName>
</protein>
<gene>
    <name evidence="3" type="primary">RCY1</name>
    <name evidence="3" type="ORF">MARU1_001213</name>
</gene>
<reference evidence="3 4" key="1">
    <citation type="submission" date="2023-03" db="EMBL/GenBank/DDBJ databases">
        <title>Mating type loci evolution in Malassezia.</title>
        <authorList>
            <person name="Coelho M.A."/>
        </authorList>
    </citation>
    <scope>NUCLEOTIDE SEQUENCE [LARGE SCALE GENOMIC DNA]</scope>
    <source>
        <strain evidence="3 4">CBS 13387</strain>
    </source>
</reference>
<evidence type="ECO:0000259" key="1">
    <source>
        <dbReference type="Pfam" id="PF00646"/>
    </source>
</evidence>
<feature type="domain" description="Exocyst complex component Sec10-like alpha-helical bundle" evidence="2">
    <location>
        <begin position="350"/>
        <end position="893"/>
    </location>
</feature>
<name>A0AAJ5Z1F7_9BASI</name>
<dbReference type="InterPro" id="IPR036047">
    <property type="entry name" value="F-box-like_dom_sf"/>
</dbReference>
<proteinExistence type="predicted"/>
<dbReference type="GO" id="GO:0006893">
    <property type="term" value="P:Golgi to plasma membrane transport"/>
    <property type="evidence" value="ECO:0007669"/>
    <property type="project" value="TreeGrafter"/>
</dbReference>
<evidence type="ECO:0000313" key="3">
    <source>
        <dbReference type="EMBL" id="WFD15198.1"/>
    </source>
</evidence>
<dbReference type="PANTHER" id="PTHR12100:SF1">
    <property type="entry name" value="RECYCLIN-1"/>
    <property type="match status" value="1"/>
</dbReference>
<evidence type="ECO:0000259" key="2">
    <source>
        <dbReference type="Pfam" id="PF07393"/>
    </source>
</evidence>
<dbReference type="SUPFAM" id="SSF81383">
    <property type="entry name" value="F-box domain"/>
    <property type="match status" value="1"/>
</dbReference>
<accession>A0AAJ5Z1F7</accession>
<dbReference type="Proteomes" id="UP001217582">
    <property type="component" value="Chromosome 2"/>
</dbReference>
<evidence type="ECO:0000313" key="4">
    <source>
        <dbReference type="Proteomes" id="UP001217582"/>
    </source>
</evidence>
<dbReference type="InterPro" id="IPR001810">
    <property type="entry name" value="F-box_dom"/>
</dbReference>
<dbReference type="Pfam" id="PF07393">
    <property type="entry name" value="Sec10_HB"/>
    <property type="match status" value="1"/>
</dbReference>
<dbReference type="PANTHER" id="PTHR12100">
    <property type="entry name" value="SEC10"/>
    <property type="match status" value="1"/>
</dbReference>
<dbReference type="GO" id="GO:0000145">
    <property type="term" value="C:exocyst"/>
    <property type="evidence" value="ECO:0007669"/>
    <property type="project" value="TreeGrafter"/>
</dbReference>
<sequence length="911" mass="101072">MELHAVPTASHSALAARVDRMDRWVPLAPRRITPVAAHVPDHRGAEKEPDEDIPSVRGLSRKVVLQILDYVPLCDLPRVAMASRECQVLVSQERLWKWRWDRLGWQKTNVLSDSLLDAPPEPIPMPARAKPTPVVSASSRAVSKTVDLLSELDFDAFPVSSSASKPYARRVQRAYAVLRPYLLSLVESPSPTSSWLFTKSSDVREQCAVVCMLARFASMCVCGVPAPGLEDVSAIQVKLQQATMALCTQLRTAFVASEEQYKSDSSCATALASMKQHAELAWSLRQVHEALGIDRSLTTETRPSPVWSAQLYDSGGSVIAQTFLASRPVLTSRVPFSPHDALDANLAFCAGPVRAFVQYLERAVSDECVLIQSVFPPAQPVHMALLELVVHDIVADYVVSLLQEAREASAEAYLDAFVQSCVEMQRLCQVPALATEEARAIVDAVWLTHVDEYITMELAWQHRHLKDVCDQWLRDLDRMLHSSEAESSSLAPHSAAEKRSFMASFKHALLRPAVRVQPALPGDLSSSSQHEAREGYVGLQHAPGGMDEKDEEEDDAVLSYAQADAPRRPPSNMASLLNVETAVDMVNMTRVSLQRLDALRQTCTELGSRAQAACIQAVVQLYASLNDEHMAPGFLTAQEQIRAYDPAKHDRAGGRGEAADHVGPLLVFFELVHIGDTIQLMMQVFFERLDPGVLGKADFTNAAVREKRRFESDLDDHVAVGLSAGVELLVQQIEYIVTVHQNPRDFYPEAEAAVDVSQPTAACMECCATMRTYCDLLAACADKALLDVFYQEIGFRLYSILCKHLKRQIISTYGGVRAISDLNHYYHFIETMKQPSLTTLFGALKRVATLFIVDEPKELAKLIQDTTLSSGTMRPEEMYEFLRARCDFKTIESKVDAEMYGIKVREDCVIT</sequence>
<dbReference type="InterPro" id="IPR048627">
    <property type="entry name" value="Sec10_HB"/>
</dbReference>
<feature type="domain" description="F-box" evidence="1">
    <location>
        <begin position="59"/>
        <end position="97"/>
    </location>
</feature>
<dbReference type="InterPro" id="IPR009976">
    <property type="entry name" value="Sec10-like"/>
</dbReference>
<dbReference type="Pfam" id="PF00646">
    <property type="entry name" value="F-box"/>
    <property type="match status" value="1"/>
</dbReference>
<dbReference type="GO" id="GO:0006887">
    <property type="term" value="P:exocytosis"/>
    <property type="evidence" value="ECO:0007669"/>
    <property type="project" value="TreeGrafter"/>
</dbReference>
<dbReference type="AlphaFoldDB" id="A0AAJ5Z1F7"/>